<organism evidence="1 2">
    <name type="scientific">Cephalotus follicularis</name>
    <name type="common">Albany pitcher plant</name>
    <dbReference type="NCBI Taxonomy" id="3775"/>
    <lineage>
        <taxon>Eukaryota</taxon>
        <taxon>Viridiplantae</taxon>
        <taxon>Streptophyta</taxon>
        <taxon>Embryophyta</taxon>
        <taxon>Tracheophyta</taxon>
        <taxon>Spermatophyta</taxon>
        <taxon>Magnoliopsida</taxon>
        <taxon>eudicotyledons</taxon>
        <taxon>Gunneridae</taxon>
        <taxon>Pentapetalae</taxon>
        <taxon>rosids</taxon>
        <taxon>fabids</taxon>
        <taxon>Oxalidales</taxon>
        <taxon>Cephalotaceae</taxon>
        <taxon>Cephalotus</taxon>
    </lineage>
</organism>
<dbReference type="InParanoid" id="A0A1Q3BGE8"/>
<dbReference type="EMBL" id="BDDD01000515">
    <property type="protein sequence ID" value="GAV67015.1"/>
    <property type="molecule type" value="Genomic_DNA"/>
</dbReference>
<dbReference type="OrthoDB" id="2143914at2759"/>
<dbReference type="AlphaFoldDB" id="A0A1Q3BGE8"/>
<comment type="caution">
    <text evidence="1">The sequence shown here is derived from an EMBL/GenBank/DDBJ whole genome shotgun (WGS) entry which is preliminary data.</text>
</comment>
<proteinExistence type="predicted"/>
<dbReference type="STRING" id="3775.A0A1Q3BGE8"/>
<evidence type="ECO:0000313" key="2">
    <source>
        <dbReference type="Proteomes" id="UP000187406"/>
    </source>
</evidence>
<gene>
    <name evidence="1" type="ORF">CFOL_v3_10524</name>
</gene>
<evidence type="ECO:0000313" key="1">
    <source>
        <dbReference type="EMBL" id="GAV67015.1"/>
    </source>
</evidence>
<dbReference type="Proteomes" id="UP000187406">
    <property type="component" value="Unassembled WGS sequence"/>
</dbReference>
<name>A0A1Q3BGE8_CEPFO</name>
<reference evidence="2" key="1">
    <citation type="submission" date="2016-04" db="EMBL/GenBank/DDBJ databases">
        <title>Cephalotus genome sequencing.</title>
        <authorList>
            <person name="Fukushima K."/>
            <person name="Hasebe M."/>
            <person name="Fang X."/>
        </authorList>
    </citation>
    <scope>NUCLEOTIDE SEQUENCE [LARGE SCALE GENOMIC DNA]</scope>
    <source>
        <strain evidence="2">cv. St1</strain>
    </source>
</reference>
<sequence length="166" mass="18578">MNMCMDSSSSSSASMQAIITSNNQFDPFSMTDNISYDMAGASGLFTIPSYLGPVGVGDGFYGDYGILEPNYKMGLERDLCLPPLESRIIEENKNNIVTNYNSIIDVKSNNNHFNNTCLNNKEGLKVEGMVGFENQWQGENLRMGEWDFEGLMENLSSFPFLDFQLE</sequence>
<accession>A0A1Q3BGE8</accession>
<keyword evidence="2" id="KW-1185">Reference proteome</keyword>
<protein>
    <submittedName>
        <fullName evidence="1">Uncharacterized protein</fullName>
    </submittedName>
</protein>